<evidence type="ECO:0000256" key="10">
    <source>
        <dbReference type="SAM" id="Phobius"/>
    </source>
</evidence>
<dbReference type="PANTHER" id="PTHR21581">
    <property type="entry name" value="D-ALANYL-D-ALANINE CARBOXYPEPTIDASE"/>
    <property type="match status" value="1"/>
</dbReference>
<dbReference type="GO" id="GO:0071555">
    <property type="term" value="P:cell wall organization"/>
    <property type="evidence" value="ECO:0007669"/>
    <property type="project" value="UniProtKB-KW"/>
</dbReference>
<name>A0A923LQ93_9FIRM</name>
<evidence type="ECO:0000256" key="1">
    <source>
        <dbReference type="ARBA" id="ARBA00007164"/>
    </source>
</evidence>
<dbReference type="GO" id="GO:0006508">
    <property type="term" value="P:proteolysis"/>
    <property type="evidence" value="ECO:0007669"/>
    <property type="project" value="InterPro"/>
</dbReference>
<evidence type="ECO:0000256" key="2">
    <source>
        <dbReference type="ARBA" id="ARBA00022729"/>
    </source>
</evidence>
<dbReference type="GO" id="GO:0008360">
    <property type="term" value="P:regulation of cell shape"/>
    <property type="evidence" value="ECO:0007669"/>
    <property type="project" value="UniProtKB-KW"/>
</dbReference>
<sequence>MICAVMMLMCTGSDMIRAEEVATDSGYWPAGPEIVSASGIVMEADTGTILYEKNINDVHYPASITKILTTLLAIENSSMDEVVTFSYDAVHKTEGSGIARDVDEQMTMEQCLYAIMLASANECAYAVAEHVGGDIGTFVQMMNDRAAQIGCQNTHFNNCNGLPDEQHYTSAYDMALIAREAYKNEAFRIICGTKTYTIPFTNKHTDEETYLQNHHQMLYPLKTRKYLYDYCTGGKTGYTTVANNTLVTYAEKDGMTLICVVMDAPAGSHYEDTRALFDFCFDNFKAMNVSENETSYTQQNAAGGSKMDDFEPFVALDPSGTIILPVTAEFSDAESKIVYDDTNEDILGSIEYTYAGRVVGSVDITATNASVDSFRFHGQKNTSAAEDTEDKKPEVKKQNKVFQINLRVIAAVVIGIMVLALLIFLGWKFIDNFYAIRRKLHFDKKPRSPYKTIRTNKMYRKKHRKRR</sequence>
<dbReference type="GO" id="GO:0009002">
    <property type="term" value="F:serine-type D-Ala-D-Ala carboxypeptidase activity"/>
    <property type="evidence" value="ECO:0007669"/>
    <property type="project" value="InterPro"/>
</dbReference>
<dbReference type="PANTHER" id="PTHR21581:SF33">
    <property type="entry name" value="D-ALANYL-D-ALANINE CARBOXYPEPTIDASE DACB"/>
    <property type="match status" value="1"/>
</dbReference>
<evidence type="ECO:0000313" key="13">
    <source>
        <dbReference type="Proteomes" id="UP000606720"/>
    </source>
</evidence>
<gene>
    <name evidence="12" type="ORF">H8S17_06950</name>
</gene>
<reference evidence="12" key="1">
    <citation type="submission" date="2020-08" db="EMBL/GenBank/DDBJ databases">
        <title>Genome public.</title>
        <authorList>
            <person name="Liu C."/>
            <person name="Sun Q."/>
        </authorList>
    </citation>
    <scope>NUCLEOTIDE SEQUENCE</scope>
    <source>
        <strain evidence="12">BX1005</strain>
    </source>
</reference>
<feature type="domain" description="Peptidase S11 D-alanyl-D-alanine carboxypeptidase A N-terminal" evidence="11">
    <location>
        <begin position="31"/>
        <end position="265"/>
    </location>
</feature>
<dbReference type="EMBL" id="JACOPH010000004">
    <property type="protein sequence ID" value="MBC5713953.1"/>
    <property type="molecule type" value="Genomic_DNA"/>
</dbReference>
<keyword evidence="12" id="KW-0645">Protease</keyword>
<dbReference type="Pfam" id="PF00768">
    <property type="entry name" value="Peptidase_S11"/>
    <property type="match status" value="1"/>
</dbReference>
<accession>A0A923LQ93</accession>
<feature type="transmembrane region" description="Helical" evidence="10">
    <location>
        <begin position="408"/>
        <end position="430"/>
    </location>
</feature>
<comment type="caution">
    <text evidence="12">The sequence shown here is derived from an EMBL/GenBank/DDBJ whole genome shotgun (WGS) entry which is preliminary data.</text>
</comment>
<feature type="active site" description="Proton acceptor" evidence="7">
    <location>
        <position position="66"/>
    </location>
</feature>
<comment type="similarity">
    <text evidence="1 9">Belongs to the peptidase S11 family.</text>
</comment>
<dbReference type="InterPro" id="IPR018044">
    <property type="entry name" value="Peptidase_S11"/>
</dbReference>
<proteinExistence type="inferred from homology"/>
<keyword evidence="13" id="KW-1185">Reference proteome</keyword>
<keyword evidence="10" id="KW-0812">Transmembrane</keyword>
<evidence type="ECO:0000256" key="3">
    <source>
        <dbReference type="ARBA" id="ARBA00022801"/>
    </source>
</evidence>
<protein>
    <submittedName>
        <fullName evidence="12">D-alanyl-D-alanine carboxypeptidase</fullName>
    </submittedName>
</protein>
<organism evidence="12 13">
    <name type="scientific">Roseburia zhanii</name>
    <dbReference type="NCBI Taxonomy" id="2763064"/>
    <lineage>
        <taxon>Bacteria</taxon>
        <taxon>Bacillati</taxon>
        <taxon>Bacillota</taxon>
        <taxon>Clostridia</taxon>
        <taxon>Lachnospirales</taxon>
        <taxon>Lachnospiraceae</taxon>
        <taxon>Roseburia</taxon>
    </lineage>
</organism>
<evidence type="ECO:0000256" key="8">
    <source>
        <dbReference type="PIRSR" id="PIRSR618044-2"/>
    </source>
</evidence>
<dbReference type="Proteomes" id="UP000606720">
    <property type="component" value="Unassembled WGS sequence"/>
</dbReference>
<dbReference type="PRINTS" id="PR00725">
    <property type="entry name" value="DADACBPTASE1"/>
</dbReference>
<feature type="active site" evidence="7">
    <location>
        <position position="119"/>
    </location>
</feature>
<evidence type="ECO:0000256" key="7">
    <source>
        <dbReference type="PIRSR" id="PIRSR618044-1"/>
    </source>
</evidence>
<keyword evidence="5" id="KW-0573">Peptidoglycan synthesis</keyword>
<dbReference type="InterPro" id="IPR012338">
    <property type="entry name" value="Beta-lactam/transpept-like"/>
</dbReference>
<keyword evidence="10" id="KW-0472">Membrane</keyword>
<evidence type="ECO:0000259" key="11">
    <source>
        <dbReference type="Pfam" id="PF00768"/>
    </source>
</evidence>
<evidence type="ECO:0000256" key="6">
    <source>
        <dbReference type="ARBA" id="ARBA00023316"/>
    </source>
</evidence>
<evidence type="ECO:0000256" key="4">
    <source>
        <dbReference type="ARBA" id="ARBA00022960"/>
    </source>
</evidence>
<dbReference type="Gene3D" id="3.40.710.10">
    <property type="entry name" value="DD-peptidase/beta-lactamase superfamily"/>
    <property type="match status" value="1"/>
</dbReference>
<feature type="active site" description="Acyl-ester intermediate" evidence="7">
    <location>
        <position position="63"/>
    </location>
</feature>
<keyword evidence="4" id="KW-0133">Cell shape</keyword>
<keyword evidence="10" id="KW-1133">Transmembrane helix</keyword>
<keyword evidence="2" id="KW-0732">Signal</keyword>
<dbReference type="InterPro" id="IPR001967">
    <property type="entry name" value="Peptidase_S11_N"/>
</dbReference>
<keyword evidence="3" id="KW-0378">Hydrolase</keyword>
<keyword evidence="12" id="KW-0121">Carboxypeptidase</keyword>
<evidence type="ECO:0000313" key="12">
    <source>
        <dbReference type="EMBL" id="MBC5713953.1"/>
    </source>
</evidence>
<evidence type="ECO:0000256" key="5">
    <source>
        <dbReference type="ARBA" id="ARBA00022984"/>
    </source>
</evidence>
<feature type="binding site" evidence="8">
    <location>
        <position position="235"/>
    </location>
    <ligand>
        <name>substrate</name>
    </ligand>
</feature>
<dbReference type="AlphaFoldDB" id="A0A923LQ93"/>
<dbReference type="GO" id="GO:0009252">
    <property type="term" value="P:peptidoglycan biosynthetic process"/>
    <property type="evidence" value="ECO:0007669"/>
    <property type="project" value="UniProtKB-KW"/>
</dbReference>
<dbReference type="SUPFAM" id="SSF56601">
    <property type="entry name" value="beta-lactamase/transpeptidase-like"/>
    <property type="match status" value="1"/>
</dbReference>
<evidence type="ECO:0000256" key="9">
    <source>
        <dbReference type="RuleBase" id="RU004016"/>
    </source>
</evidence>
<keyword evidence="6" id="KW-0961">Cell wall biogenesis/degradation</keyword>